<dbReference type="EMBL" id="QMGS01000107">
    <property type="protein sequence ID" value="RMW78231.1"/>
    <property type="molecule type" value="Genomic_DNA"/>
</dbReference>
<sequence length="143" mass="16608">MDEYLLMKELLKNLLVSLVSAIVALVGNYYFIAKPNIEVDYIKIAAEILAKKEAPLYLKDYVIERMNEHSSVKIDNSTENINELLKNIPARVEYSENTTYGDITIELIVLKDWVSKIQAKCPECINKELFESEYQKVRQELKF</sequence>
<gene>
    <name evidence="2" type="ORF">DOL88_10570</name>
</gene>
<feature type="transmembrane region" description="Helical" evidence="1">
    <location>
        <begin position="14"/>
        <end position="33"/>
    </location>
</feature>
<dbReference type="Proteomes" id="UP000274211">
    <property type="component" value="Unassembled WGS sequence"/>
</dbReference>
<protein>
    <submittedName>
        <fullName evidence="2">Uncharacterized protein</fullName>
    </submittedName>
</protein>
<evidence type="ECO:0000313" key="3">
    <source>
        <dbReference type="Proteomes" id="UP000274211"/>
    </source>
</evidence>
<name>A0ABX9VRW9_AGGAP</name>
<organism evidence="2 3">
    <name type="scientific">Aggregatibacter aphrophilus</name>
    <name type="common">Haemophilus aphrophilus</name>
    <dbReference type="NCBI Taxonomy" id="732"/>
    <lineage>
        <taxon>Bacteria</taxon>
        <taxon>Pseudomonadati</taxon>
        <taxon>Pseudomonadota</taxon>
        <taxon>Gammaproteobacteria</taxon>
        <taxon>Pasteurellales</taxon>
        <taxon>Pasteurellaceae</taxon>
        <taxon>Aggregatibacter</taxon>
    </lineage>
</organism>
<keyword evidence="3" id="KW-1185">Reference proteome</keyword>
<proteinExistence type="predicted"/>
<keyword evidence="1" id="KW-0472">Membrane</keyword>
<comment type="caution">
    <text evidence="2">The sequence shown here is derived from an EMBL/GenBank/DDBJ whole genome shotgun (WGS) entry which is preliminary data.</text>
</comment>
<keyword evidence="1" id="KW-1133">Transmembrane helix</keyword>
<reference evidence="2 3" key="1">
    <citation type="journal article" date="2019" name="J. Oral Microbiol.">
        <title>Role of OmpA1 and OmpA2 in Aggregatibacter actinomycetemcomitans and Aggregatibacter aphrophilus serum resistance.</title>
        <authorList>
            <person name="Lindholm M."/>
            <person name="Min Aung K."/>
            <person name="Nyunt Wai S."/>
            <person name="Oscarsson J."/>
        </authorList>
    </citation>
    <scope>NUCLEOTIDE SEQUENCE [LARGE SCALE GENOMIC DNA]</scope>
    <source>
        <strain evidence="2 3">HK83</strain>
    </source>
</reference>
<accession>A0ABX9VRW9</accession>
<evidence type="ECO:0000256" key="1">
    <source>
        <dbReference type="SAM" id="Phobius"/>
    </source>
</evidence>
<keyword evidence="1" id="KW-0812">Transmembrane</keyword>
<evidence type="ECO:0000313" key="2">
    <source>
        <dbReference type="EMBL" id="RMW78231.1"/>
    </source>
</evidence>